<keyword evidence="6 8" id="KW-0808">Transferase</keyword>
<feature type="compositionally biased region" description="Low complexity" evidence="9">
    <location>
        <begin position="525"/>
        <end position="544"/>
    </location>
</feature>
<protein>
    <recommendedName>
        <fullName evidence="8">Glycogen synthase</fullName>
        <ecNumber evidence="8">2.4.1.21</ecNumber>
    </recommendedName>
    <alternativeName>
        <fullName evidence="8">Starch [bacterial glycogen] synthase</fullName>
    </alternativeName>
</protein>
<evidence type="ECO:0000259" key="11">
    <source>
        <dbReference type="Pfam" id="PF08323"/>
    </source>
</evidence>
<gene>
    <name evidence="8" type="primary">glgA</name>
    <name evidence="12" type="ORF">C7389_103199</name>
</gene>
<comment type="pathway">
    <text evidence="3 8">Glycan biosynthesis; glycogen biosynthesis.</text>
</comment>
<keyword evidence="5 8" id="KW-0328">Glycosyltransferase</keyword>
<dbReference type="InterPro" id="IPR011835">
    <property type="entry name" value="GS/SS"/>
</dbReference>
<dbReference type="UniPathway" id="UPA00164"/>
<evidence type="ECO:0000313" key="13">
    <source>
        <dbReference type="Proteomes" id="UP000295129"/>
    </source>
</evidence>
<evidence type="ECO:0000256" key="1">
    <source>
        <dbReference type="ARBA" id="ARBA00001478"/>
    </source>
</evidence>
<dbReference type="Gene3D" id="3.40.50.2000">
    <property type="entry name" value="Glycogen Phosphorylase B"/>
    <property type="match status" value="2"/>
</dbReference>
<comment type="function">
    <text evidence="2 8">Synthesizes alpha-1,4-glucan chains using ADP-glucose.</text>
</comment>
<dbReference type="EMBL" id="SNVV01000003">
    <property type="protein sequence ID" value="TDN55861.1"/>
    <property type="molecule type" value="Genomic_DNA"/>
</dbReference>
<evidence type="ECO:0000256" key="8">
    <source>
        <dbReference type="HAMAP-Rule" id="MF_00484"/>
    </source>
</evidence>
<dbReference type="OrthoDB" id="9808590at2"/>
<dbReference type="NCBIfam" id="NF001899">
    <property type="entry name" value="PRK00654.1-2"/>
    <property type="match status" value="1"/>
</dbReference>
<comment type="similarity">
    <text evidence="4 8">Belongs to the glycosyltransferase 1 family. Bacterial/plant glycogen synthase subfamily.</text>
</comment>
<feature type="binding site" evidence="8">
    <location>
        <position position="21"/>
    </location>
    <ligand>
        <name>ADP-alpha-D-glucose</name>
        <dbReference type="ChEBI" id="CHEBI:57498"/>
    </ligand>
</feature>
<evidence type="ECO:0000313" key="12">
    <source>
        <dbReference type="EMBL" id="TDN55861.1"/>
    </source>
</evidence>
<dbReference type="HAMAP" id="MF_00484">
    <property type="entry name" value="Glycogen_synth"/>
    <property type="match status" value="1"/>
</dbReference>
<dbReference type="InterPro" id="IPR001296">
    <property type="entry name" value="Glyco_trans_1"/>
</dbReference>
<dbReference type="Pfam" id="PF00534">
    <property type="entry name" value="Glycos_transf_1"/>
    <property type="match status" value="1"/>
</dbReference>
<dbReference type="SUPFAM" id="SSF53756">
    <property type="entry name" value="UDP-Glycosyltransferase/glycogen phosphorylase"/>
    <property type="match status" value="1"/>
</dbReference>
<evidence type="ECO:0000256" key="7">
    <source>
        <dbReference type="ARBA" id="ARBA00023056"/>
    </source>
</evidence>
<evidence type="ECO:0000256" key="4">
    <source>
        <dbReference type="ARBA" id="ARBA00010281"/>
    </source>
</evidence>
<dbReference type="GO" id="GO:0005978">
    <property type="term" value="P:glycogen biosynthetic process"/>
    <property type="evidence" value="ECO:0007669"/>
    <property type="project" value="UniProtKB-UniRule"/>
</dbReference>
<comment type="caution">
    <text evidence="12">The sequence shown here is derived from an EMBL/GenBank/DDBJ whole genome shotgun (WGS) entry which is preliminary data.</text>
</comment>
<dbReference type="InterPro" id="IPR013534">
    <property type="entry name" value="Starch_synth_cat_dom"/>
</dbReference>
<keyword evidence="7 8" id="KW-0320">Glycogen biosynthesis</keyword>
<accession>A0A4R6ECI1</accession>
<comment type="catalytic activity">
    <reaction evidence="1 8">
        <text>[(1-&gt;4)-alpha-D-glucosyl](n) + ADP-alpha-D-glucose = [(1-&gt;4)-alpha-D-glucosyl](n+1) + ADP + H(+)</text>
        <dbReference type="Rhea" id="RHEA:18189"/>
        <dbReference type="Rhea" id="RHEA-COMP:9584"/>
        <dbReference type="Rhea" id="RHEA-COMP:9587"/>
        <dbReference type="ChEBI" id="CHEBI:15378"/>
        <dbReference type="ChEBI" id="CHEBI:15444"/>
        <dbReference type="ChEBI" id="CHEBI:57498"/>
        <dbReference type="ChEBI" id="CHEBI:456216"/>
        <dbReference type="EC" id="2.4.1.21"/>
    </reaction>
</comment>
<dbReference type="GO" id="GO:0004373">
    <property type="term" value="F:alpha-1,4-glucan glucosyltransferase (UDP-glucose donor) activity"/>
    <property type="evidence" value="ECO:0007669"/>
    <property type="project" value="InterPro"/>
</dbReference>
<dbReference type="PANTHER" id="PTHR45825:SF11">
    <property type="entry name" value="ALPHA AMYLASE DOMAIN-CONTAINING PROTEIN"/>
    <property type="match status" value="1"/>
</dbReference>
<dbReference type="GO" id="GO:0009011">
    <property type="term" value="F:alpha-1,4-glucan glucosyltransferase (ADP-glucose donor) activity"/>
    <property type="evidence" value="ECO:0007669"/>
    <property type="project" value="UniProtKB-UniRule"/>
</dbReference>
<dbReference type="RefSeq" id="WP_133589128.1">
    <property type="nucleotide sequence ID" value="NZ_SNVV01000003.1"/>
</dbReference>
<dbReference type="EC" id="2.4.1.21" evidence="8"/>
<dbReference type="CDD" id="cd03791">
    <property type="entry name" value="GT5_Glycogen_synthase_DULL1-like"/>
    <property type="match status" value="1"/>
</dbReference>
<name>A0A4R6ECI1_9RHOO</name>
<feature type="region of interest" description="Disordered" evidence="9">
    <location>
        <begin position="488"/>
        <end position="584"/>
    </location>
</feature>
<keyword evidence="13" id="KW-1185">Reference proteome</keyword>
<feature type="domain" description="Glycosyl transferase family 1" evidence="10">
    <location>
        <begin position="303"/>
        <end position="454"/>
    </location>
</feature>
<evidence type="ECO:0000256" key="6">
    <source>
        <dbReference type="ARBA" id="ARBA00022679"/>
    </source>
</evidence>
<feature type="compositionally biased region" description="Gly residues" evidence="9">
    <location>
        <begin position="574"/>
        <end position="584"/>
    </location>
</feature>
<sequence>MSKNSTLQILFVTPECAPWAKTGGLGEVSAGLPAALLGLGVDVRVLMPAYPSVLEQAKGLRRVAAFEAEAGLPAAGLLRGKLPSGVPALLLDCPALYTRSGGPYQDAHGLDYADNVLRFGLLSRVAAQLASAGSPLGWRPDVLHCNDWPAALAPAYLKLGLEGPAPSVVAIHNLAFQGIFPLDNGPALGLPDSALGVEGVEYWGHMSFLKAGLYYADRIVTVSPTYAGEILGEHLGCGMQGLLQTRSARVSGILNGIDTDIWNPATDPHLVSNYDADSLAAKADNKRALQAQMGLEQDDAVLLLGIVSRLTDQKGVDLVLEALPELLGRPVQLAVLGSGEEKLENALLAAEKEWPGKVAVKIGFDEALAHRIEAGADAFLMPSRFEPCGLNQMYSQRYGTPPIVRATGGLADSVGDYTPAGLETGEATGFVFDDPTAQALIATVDRVAAVRAEPAAWVQLQRNGMSCDFGWSTSARGYLRLYRSMLEEQDEGKDGRGSQAKGRGKGAKEGEGGAGAGRGRKKMPETVAVAVVETLAGPRRAGAGVRRGGRKAAELAEQEAGNVAPPPKVETEPRGGGGGKGGAG</sequence>
<dbReference type="PANTHER" id="PTHR45825">
    <property type="entry name" value="GRANULE-BOUND STARCH SYNTHASE 1, CHLOROPLASTIC/AMYLOPLASTIC"/>
    <property type="match status" value="1"/>
</dbReference>
<evidence type="ECO:0000256" key="3">
    <source>
        <dbReference type="ARBA" id="ARBA00004964"/>
    </source>
</evidence>
<dbReference type="NCBIfam" id="TIGR02095">
    <property type="entry name" value="glgA"/>
    <property type="match status" value="1"/>
</dbReference>
<organism evidence="12 13">
    <name type="scientific">Azoarcus indigens</name>
    <dbReference type="NCBI Taxonomy" id="29545"/>
    <lineage>
        <taxon>Bacteria</taxon>
        <taxon>Pseudomonadati</taxon>
        <taxon>Pseudomonadota</taxon>
        <taxon>Betaproteobacteria</taxon>
        <taxon>Rhodocyclales</taxon>
        <taxon>Zoogloeaceae</taxon>
        <taxon>Azoarcus</taxon>
    </lineage>
</organism>
<reference evidence="12 13" key="1">
    <citation type="submission" date="2019-03" db="EMBL/GenBank/DDBJ databases">
        <title>Genomic Encyclopedia of Type Strains, Phase IV (KMG-IV): sequencing the most valuable type-strain genomes for metagenomic binning, comparative biology and taxonomic classification.</title>
        <authorList>
            <person name="Goeker M."/>
        </authorList>
    </citation>
    <scope>NUCLEOTIDE SEQUENCE [LARGE SCALE GENOMIC DNA]</scope>
    <source>
        <strain evidence="12 13">DSM 12121</strain>
    </source>
</reference>
<dbReference type="Pfam" id="PF08323">
    <property type="entry name" value="Glyco_transf_5"/>
    <property type="match status" value="1"/>
</dbReference>
<dbReference type="AlphaFoldDB" id="A0A4R6ECI1"/>
<evidence type="ECO:0000256" key="9">
    <source>
        <dbReference type="SAM" id="MobiDB-lite"/>
    </source>
</evidence>
<dbReference type="Proteomes" id="UP000295129">
    <property type="component" value="Unassembled WGS sequence"/>
</dbReference>
<evidence type="ECO:0000256" key="5">
    <source>
        <dbReference type="ARBA" id="ARBA00022676"/>
    </source>
</evidence>
<evidence type="ECO:0000259" key="10">
    <source>
        <dbReference type="Pfam" id="PF00534"/>
    </source>
</evidence>
<feature type="domain" description="Starch synthase catalytic" evidence="11">
    <location>
        <begin position="8"/>
        <end position="244"/>
    </location>
</feature>
<proteinExistence type="inferred from homology"/>
<evidence type="ECO:0000256" key="2">
    <source>
        <dbReference type="ARBA" id="ARBA00002764"/>
    </source>
</evidence>